<dbReference type="OrthoDB" id="5176970at2"/>
<dbReference type="Pfam" id="PF01844">
    <property type="entry name" value="HNH"/>
    <property type="match status" value="1"/>
</dbReference>
<dbReference type="Pfam" id="PF02720">
    <property type="entry name" value="DUF222"/>
    <property type="match status" value="1"/>
</dbReference>
<dbReference type="InterPro" id="IPR003870">
    <property type="entry name" value="DUF222"/>
</dbReference>
<sequence>MTVVDQERDTVVDQDGRGDGPEGPADPYALGGRLMAAAGDLSRQEAVFLELVGLFDAIDGYRSWDGIRSTAHWLSWACAIAPGTAREHLRVARALLRMPDTRAAFASGDLTFSKVRELTRLVDHFIDPDATSEGADDSCDVATPPGAQPHREVPAEGRPGNGPSADVHGADGDQPVDPGEAAGQERGDVDADGPASSHSAHSGDSSADVGPSDVGAVPSPCPATAAIASAPDRPDEAKLIRFAQCCTAQQLARVVTSYRAVEGTSRRRRDRQRVSWVTRDDGNIHITMVLPPEEGAAVVAAIQSATDASSTQDDQAEPGAVVADDRQPGQSSDEVRAEARERTRVEAVCEIANHYLASRPEDRSGEDRTLVVLEVSSSALAATSSRPPAGPLQGAGVPSGTGRLDSTASDSRATDSNAPASAAPGSTAPRTPPPHGVPTQAADVPAGTVSPPTTSRPALADPHDQTCRVRGAAAIETSAAQRALCDSRIVAIITDQYGEPLAVSREQRLATRAQRRALMIRDGCCQYPGCNQTRRLQAHHRVRWSDGGKTDLDNLLLLCQWHHTRVHEDKISISRCGHPGCPIRWQFTRPDNSTIAPIVAGREERNPWRPMSDALGRPLPEPAREAARIRNDHRVADFTGRQTALAEQQQALEDRYRHIDCPDHPDAQRVFPVGGGAGFNLAACVDALFGMVPLPAGQYS</sequence>
<feature type="compositionally biased region" description="Polar residues" evidence="2">
    <location>
        <begin position="303"/>
        <end position="313"/>
    </location>
</feature>
<dbReference type="SMART" id="SM00507">
    <property type="entry name" value="HNHc"/>
    <property type="match status" value="1"/>
</dbReference>
<feature type="domain" description="HNH nuclease" evidence="3">
    <location>
        <begin position="513"/>
        <end position="564"/>
    </location>
</feature>
<evidence type="ECO:0000259" key="3">
    <source>
        <dbReference type="SMART" id="SM00507"/>
    </source>
</evidence>
<evidence type="ECO:0000256" key="1">
    <source>
        <dbReference type="ARBA" id="ARBA00023450"/>
    </source>
</evidence>
<dbReference type="RefSeq" id="WP_157683225.1">
    <property type="nucleotide sequence ID" value="NZ_LT629772.1"/>
</dbReference>
<proteinExistence type="inferred from homology"/>
<reference evidence="4 5" key="1">
    <citation type="submission" date="2016-10" db="EMBL/GenBank/DDBJ databases">
        <authorList>
            <person name="de Groot N.N."/>
        </authorList>
    </citation>
    <scope>NUCLEOTIDE SEQUENCE [LARGE SCALE GENOMIC DNA]</scope>
    <source>
        <strain evidence="4 5">DSM 21800</strain>
    </source>
</reference>
<feature type="compositionally biased region" description="Basic and acidic residues" evidence="2">
    <location>
        <begin position="323"/>
        <end position="343"/>
    </location>
</feature>
<dbReference type="Proteomes" id="UP000199103">
    <property type="component" value="Chromosome I"/>
</dbReference>
<dbReference type="GO" id="GO:0004519">
    <property type="term" value="F:endonuclease activity"/>
    <property type="evidence" value="ECO:0007669"/>
    <property type="project" value="UniProtKB-KW"/>
</dbReference>
<protein>
    <submittedName>
        <fullName evidence="4">HNH endonuclease</fullName>
    </submittedName>
</protein>
<comment type="similarity">
    <text evidence="1">Belongs to the Rv1128c/1148c/1588c/1702c/1945/3466 family.</text>
</comment>
<feature type="region of interest" description="Disordered" evidence="2">
    <location>
        <begin position="129"/>
        <end position="218"/>
    </location>
</feature>
<feature type="compositionally biased region" description="Low complexity" evidence="2">
    <location>
        <begin position="192"/>
        <end position="208"/>
    </location>
</feature>
<dbReference type="InterPro" id="IPR002711">
    <property type="entry name" value="HNH"/>
</dbReference>
<dbReference type="EMBL" id="LT629772">
    <property type="protein sequence ID" value="SDS16088.1"/>
    <property type="molecule type" value="Genomic_DNA"/>
</dbReference>
<feature type="compositionally biased region" description="Basic and acidic residues" evidence="2">
    <location>
        <begin position="1"/>
        <end position="20"/>
    </location>
</feature>
<keyword evidence="4" id="KW-0540">Nuclease</keyword>
<feature type="region of interest" description="Disordered" evidence="2">
    <location>
        <begin position="380"/>
        <end position="464"/>
    </location>
</feature>
<dbReference type="InterPro" id="IPR003615">
    <property type="entry name" value="HNH_nuc"/>
</dbReference>
<name>A0A1H1PY36_9ACTN</name>
<dbReference type="Gene3D" id="1.10.30.50">
    <property type="match status" value="1"/>
</dbReference>
<organism evidence="4 5">
    <name type="scientific">Microlunatus soli</name>
    <dbReference type="NCBI Taxonomy" id="630515"/>
    <lineage>
        <taxon>Bacteria</taxon>
        <taxon>Bacillati</taxon>
        <taxon>Actinomycetota</taxon>
        <taxon>Actinomycetes</taxon>
        <taxon>Propionibacteriales</taxon>
        <taxon>Propionibacteriaceae</taxon>
        <taxon>Microlunatus</taxon>
    </lineage>
</organism>
<dbReference type="GO" id="GO:0003676">
    <property type="term" value="F:nucleic acid binding"/>
    <property type="evidence" value="ECO:0007669"/>
    <property type="project" value="InterPro"/>
</dbReference>
<gene>
    <name evidence="4" type="ORF">SAMN04489812_1067</name>
</gene>
<feature type="region of interest" description="Disordered" evidence="2">
    <location>
        <begin position="303"/>
        <end position="343"/>
    </location>
</feature>
<feature type="region of interest" description="Disordered" evidence="2">
    <location>
        <begin position="1"/>
        <end position="26"/>
    </location>
</feature>
<keyword evidence="5" id="KW-1185">Reference proteome</keyword>
<evidence type="ECO:0000256" key="2">
    <source>
        <dbReference type="SAM" id="MobiDB-lite"/>
    </source>
</evidence>
<dbReference type="STRING" id="630515.SAMN04489812_1067"/>
<accession>A0A1H1PY36</accession>
<keyword evidence="4" id="KW-0255">Endonuclease</keyword>
<dbReference type="AlphaFoldDB" id="A0A1H1PY36"/>
<evidence type="ECO:0000313" key="5">
    <source>
        <dbReference type="Proteomes" id="UP000199103"/>
    </source>
</evidence>
<dbReference type="CDD" id="cd00085">
    <property type="entry name" value="HNHc"/>
    <property type="match status" value="1"/>
</dbReference>
<dbReference type="GO" id="GO:0008270">
    <property type="term" value="F:zinc ion binding"/>
    <property type="evidence" value="ECO:0007669"/>
    <property type="project" value="InterPro"/>
</dbReference>
<evidence type="ECO:0000313" key="4">
    <source>
        <dbReference type="EMBL" id="SDS16088.1"/>
    </source>
</evidence>
<keyword evidence="4" id="KW-0378">Hydrolase</keyword>
<feature type="compositionally biased region" description="Low complexity" evidence="2">
    <location>
        <begin position="405"/>
        <end position="429"/>
    </location>
</feature>